<dbReference type="EMBL" id="CP102294">
    <property type="protein sequence ID" value="UWN56534.1"/>
    <property type="molecule type" value="Genomic_DNA"/>
</dbReference>
<dbReference type="RefSeq" id="WP_019246772.1">
    <property type="nucleotide sequence ID" value="NZ_CAPH01000018.1"/>
</dbReference>
<accession>A0ABY5UYR9</accession>
<gene>
    <name evidence="1" type="ORF">NQ491_07665</name>
</gene>
<protein>
    <submittedName>
        <fullName evidence="1">Uncharacterized protein</fullName>
    </submittedName>
</protein>
<dbReference type="GeneID" id="82891601"/>
<keyword evidence="2" id="KW-1185">Reference proteome</keyword>
<sequence>MKNDITVEQVYGMFEELKETIEKRPNAQTNAGATGSNDAIIRKLEENTVTIDRHAEQVTALVNRLGQIDFQPNISVQPPDMEDINDAFEQIKVNYSAMAGNLKQIRTEVKTALSGEKIERTAQKIVSEDVNRYKAMLDGHWHNIYRLLEHLEKRIPWNYDIDKRLVKGCV</sequence>
<dbReference type="Proteomes" id="UP001059295">
    <property type="component" value="Chromosome"/>
</dbReference>
<name>A0ABY5UYR9_9BACT</name>
<evidence type="ECO:0000313" key="2">
    <source>
        <dbReference type="Proteomes" id="UP001059295"/>
    </source>
</evidence>
<reference evidence="1" key="1">
    <citation type="journal article" date="2022" name="Cell">
        <title>Design, construction, and in vivo augmentation of a complex gut microbiome.</title>
        <authorList>
            <person name="Cheng A.G."/>
            <person name="Ho P.Y."/>
            <person name="Aranda-Diaz A."/>
            <person name="Jain S."/>
            <person name="Yu F.B."/>
            <person name="Meng X."/>
            <person name="Wang M."/>
            <person name="Iakiviak M."/>
            <person name="Nagashima K."/>
            <person name="Zhao A."/>
            <person name="Murugkar P."/>
            <person name="Patil A."/>
            <person name="Atabakhsh K."/>
            <person name="Weakley A."/>
            <person name="Yan J."/>
            <person name="Brumbaugh A.R."/>
            <person name="Higginbottom S."/>
            <person name="Dimas A."/>
            <person name="Shiver A.L."/>
            <person name="Deutschbauer A."/>
            <person name="Neff N."/>
            <person name="Sonnenburg J.L."/>
            <person name="Huang K.C."/>
            <person name="Fischbach M.A."/>
        </authorList>
    </citation>
    <scope>NUCLEOTIDE SEQUENCE</scope>
    <source>
        <strain evidence="1">AP11</strain>
    </source>
</reference>
<evidence type="ECO:0000313" key="1">
    <source>
        <dbReference type="EMBL" id="UWN56534.1"/>
    </source>
</evidence>
<organism evidence="1 2">
    <name type="scientific">Alistipes ihumii AP11</name>
    <dbReference type="NCBI Taxonomy" id="1211813"/>
    <lineage>
        <taxon>Bacteria</taxon>
        <taxon>Pseudomonadati</taxon>
        <taxon>Bacteroidota</taxon>
        <taxon>Bacteroidia</taxon>
        <taxon>Bacteroidales</taxon>
        <taxon>Rikenellaceae</taxon>
        <taxon>Alistipes</taxon>
    </lineage>
</organism>
<proteinExistence type="predicted"/>